<evidence type="ECO:0000313" key="2">
    <source>
        <dbReference type="EMBL" id="TNV82591.1"/>
    </source>
</evidence>
<feature type="region of interest" description="Disordered" evidence="1">
    <location>
        <begin position="478"/>
        <end position="499"/>
    </location>
</feature>
<sequence>MKLKIAARLRPLLSKHFVQRLPKISIPISVNYEQFIQFWERCPLSLKRSSLVFFDKELIDFVNKTNNKLLYCDLLQKKQQAGATSSQQAEATQQDYQLLNAFEMLWNIENNSSQPNAVEVKARQENLISKSKEVKGTQSGEIYLDDQLPSSENMDLVRILSHDQTLIDAKEETYKATAGATTSKVQGHALTIKDEFISQLLSICLSVSSGAFFSNDPQKAVFFTLDTEEKLFLLEEDLLIKSIDSSLIKNWDDFEYTLALIIENRLLQLYQSHFIDKEYQRKQKKLEQELLTVTPVVSEGVKAPAKPKNKKKMSKAKKAKNVIAEKVLEPQSVQQTSQYIDKVMKIQKYYKSRFQSRQVVISENLSIEQRDISLERDTETLAQKNHEKPKLFDSQKKRRNERLIALSQTPPRYGKQQLIYAATVIDFKREDFQLDFNSAKSGSDKSTTDNFQSDDERQSKLSAKLQQSLGAMSVMNQKNTQAVQSMRQRQEEVDQQRARSSSDGKVYWYWPQMFNYGDQRAKGQGKKKTLILEEIDDVSSESSSGSDQSEELEQYLQECYYSAYLKYEQEARISNHVVDHYNYNPNCLWQNIYMHNQQLEQLMNLNLGGLIFNQSPHNQQMAPHYQARYQQPQKIGGQAQQAWSHQPLQEFNLQQQIGGAGSVPSAIQQPFFSSHTPLLPFGMPTGNNQFLSTSACFIPSSKQEGKKVAEQQQSHK</sequence>
<proteinExistence type="predicted"/>
<feature type="region of interest" description="Disordered" evidence="1">
    <location>
        <begin position="379"/>
        <end position="398"/>
    </location>
</feature>
<gene>
    <name evidence="2" type="ORF">FGO68_gene6089</name>
</gene>
<evidence type="ECO:0000256" key="1">
    <source>
        <dbReference type="SAM" id="MobiDB-lite"/>
    </source>
</evidence>
<feature type="region of interest" description="Disordered" evidence="1">
    <location>
        <begin position="437"/>
        <end position="462"/>
    </location>
</feature>
<name>A0A8J8NVJ9_HALGN</name>
<dbReference type="OrthoDB" id="10610445at2759"/>
<dbReference type="EMBL" id="RRYP01004772">
    <property type="protein sequence ID" value="TNV82591.1"/>
    <property type="molecule type" value="Genomic_DNA"/>
</dbReference>
<dbReference type="Proteomes" id="UP000785679">
    <property type="component" value="Unassembled WGS sequence"/>
</dbReference>
<feature type="compositionally biased region" description="Polar residues" evidence="1">
    <location>
        <begin position="478"/>
        <end position="487"/>
    </location>
</feature>
<comment type="caution">
    <text evidence="2">The sequence shown here is derived from an EMBL/GenBank/DDBJ whole genome shotgun (WGS) entry which is preliminary data.</text>
</comment>
<dbReference type="AlphaFoldDB" id="A0A8J8NVJ9"/>
<protein>
    <submittedName>
        <fullName evidence="2">Uncharacterized protein</fullName>
    </submittedName>
</protein>
<accession>A0A8J8NVJ9</accession>
<keyword evidence="3" id="KW-1185">Reference proteome</keyword>
<evidence type="ECO:0000313" key="3">
    <source>
        <dbReference type="Proteomes" id="UP000785679"/>
    </source>
</evidence>
<feature type="compositionally biased region" description="Basic and acidic residues" evidence="1">
    <location>
        <begin position="488"/>
        <end position="499"/>
    </location>
</feature>
<organism evidence="2 3">
    <name type="scientific">Halteria grandinella</name>
    <dbReference type="NCBI Taxonomy" id="5974"/>
    <lineage>
        <taxon>Eukaryota</taxon>
        <taxon>Sar</taxon>
        <taxon>Alveolata</taxon>
        <taxon>Ciliophora</taxon>
        <taxon>Intramacronucleata</taxon>
        <taxon>Spirotrichea</taxon>
        <taxon>Stichotrichia</taxon>
        <taxon>Sporadotrichida</taxon>
        <taxon>Halteriidae</taxon>
        <taxon>Halteria</taxon>
    </lineage>
</organism>
<feature type="compositionally biased region" description="Basic and acidic residues" evidence="1">
    <location>
        <begin position="379"/>
        <end position="395"/>
    </location>
</feature>
<reference evidence="2" key="1">
    <citation type="submission" date="2019-06" db="EMBL/GenBank/DDBJ databases">
        <authorList>
            <person name="Zheng W."/>
        </authorList>
    </citation>
    <scope>NUCLEOTIDE SEQUENCE</scope>
    <source>
        <strain evidence="2">QDHG01</strain>
    </source>
</reference>